<name>A0ABR4FFL6_9PEZI</name>
<dbReference type="Pfam" id="PF20150">
    <property type="entry name" value="2EXR"/>
    <property type="match status" value="1"/>
</dbReference>
<accession>A0ABR4FFL6</accession>
<protein>
    <recommendedName>
        <fullName evidence="1">2EXR domain-containing protein</fullName>
    </recommendedName>
</protein>
<dbReference type="Proteomes" id="UP001600888">
    <property type="component" value="Unassembled WGS sequence"/>
</dbReference>
<dbReference type="InterPro" id="IPR045518">
    <property type="entry name" value="2EXR"/>
</dbReference>
<gene>
    <name evidence="2" type="ORF">FJTKL_05384</name>
</gene>
<evidence type="ECO:0000259" key="1">
    <source>
        <dbReference type="Pfam" id="PF20150"/>
    </source>
</evidence>
<organism evidence="2 3">
    <name type="scientific">Diaporthe vaccinii</name>
    <dbReference type="NCBI Taxonomy" id="105482"/>
    <lineage>
        <taxon>Eukaryota</taxon>
        <taxon>Fungi</taxon>
        <taxon>Dikarya</taxon>
        <taxon>Ascomycota</taxon>
        <taxon>Pezizomycotina</taxon>
        <taxon>Sordariomycetes</taxon>
        <taxon>Sordariomycetidae</taxon>
        <taxon>Diaporthales</taxon>
        <taxon>Diaporthaceae</taxon>
        <taxon>Diaporthe</taxon>
        <taxon>Diaporthe eres species complex</taxon>
    </lineage>
</organism>
<reference evidence="2 3" key="1">
    <citation type="submission" date="2024-03" db="EMBL/GenBank/DDBJ databases">
        <title>A high-quality draft genome sequence of Diaporthe vaccinii, a causative agent of upright dieback and viscid rot disease in cranberry plants.</title>
        <authorList>
            <person name="Sarrasin M."/>
            <person name="Lang B.F."/>
            <person name="Burger G."/>
        </authorList>
    </citation>
    <scope>NUCLEOTIDE SEQUENCE [LARGE SCALE GENOMIC DNA]</scope>
    <source>
        <strain evidence="2 3">IS7</strain>
    </source>
</reference>
<proteinExistence type="predicted"/>
<evidence type="ECO:0000313" key="3">
    <source>
        <dbReference type="Proteomes" id="UP001600888"/>
    </source>
</evidence>
<dbReference type="EMBL" id="JBAWTH010000001">
    <property type="protein sequence ID" value="KAL2293492.1"/>
    <property type="molecule type" value="Genomic_DNA"/>
</dbReference>
<keyword evidence="3" id="KW-1185">Reference proteome</keyword>
<evidence type="ECO:0000313" key="2">
    <source>
        <dbReference type="EMBL" id="KAL2293492.1"/>
    </source>
</evidence>
<sequence length="214" mass="24537">MSANGAGFHRFRELPYELRLQIWETAVFDLPSRNHGETEESNASAATRVRQTRHVVIPWSMFKLETCLSRHYIENDAAFTDSFVSELIQLFPRLEEITVEISQTDVADIAASRQPWSTWERLQRPCKLEAFARFEPTSEEEPEITVVDNAYREEPLRSLYHQVGRISGSFERAANIIAATIGTQRIPAPMIAQLYQLSQCTDAGYIWEEVRGTL</sequence>
<comment type="caution">
    <text evidence="2">The sequence shown here is derived from an EMBL/GenBank/DDBJ whole genome shotgun (WGS) entry which is preliminary data.</text>
</comment>
<feature type="domain" description="2EXR" evidence="1">
    <location>
        <begin position="8"/>
        <end position="33"/>
    </location>
</feature>